<evidence type="ECO:0000256" key="1">
    <source>
        <dbReference type="ARBA" id="ARBA00022490"/>
    </source>
</evidence>
<dbReference type="Pfam" id="PF02634">
    <property type="entry name" value="FdhD-NarQ"/>
    <property type="match status" value="1"/>
</dbReference>
<dbReference type="EMBL" id="JAQNDK010000002">
    <property type="protein sequence ID" value="MDC0679890.1"/>
    <property type="molecule type" value="Genomic_DNA"/>
</dbReference>
<name>A0ABT5C0F6_9BACT</name>
<proteinExistence type="inferred from homology"/>
<accession>A0ABT5C0F6</accession>
<dbReference type="Gene3D" id="3.10.20.10">
    <property type="match status" value="1"/>
</dbReference>
<comment type="subcellular location">
    <subcellularLocation>
        <location evidence="3">Cytoplasm</location>
    </subcellularLocation>
</comment>
<dbReference type="SUPFAM" id="SSF53927">
    <property type="entry name" value="Cytidine deaminase-like"/>
    <property type="match status" value="1"/>
</dbReference>
<dbReference type="InterPro" id="IPR003786">
    <property type="entry name" value="FdhD"/>
</dbReference>
<evidence type="ECO:0000313" key="4">
    <source>
        <dbReference type="EMBL" id="MDC0679890.1"/>
    </source>
</evidence>
<keyword evidence="2 3" id="KW-0501">Molybdenum cofactor biosynthesis</keyword>
<organism evidence="4 5">
    <name type="scientific">Sorangium atrum</name>
    <dbReference type="NCBI Taxonomy" id="2995308"/>
    <lineage>
        <taxon>Bacteria</taxon>
        <taxon>Pseudomonadati</taxon>
        <taxon>Myxococcota</taxon>
        <taxon>Polyangia</taxon>
        <taxon>Polyangiales</taxon>
        <taxon>Polyangiaceae</taxon>
        <taxon>Sorangium</taxon>
    </lineage>
</organism>
<dbReference type="PIRSF" id="PIRSF015626">
    <property type="entry name" value="FdhD"/>
    <property type="match status" value="1"/>
</dbReference>
<dbReference type="HAMAP" id="MF_00187">
    <property type="entry name" value="FdhD"/>
    <property type="match status" value="1"/>
</dbReference>
<evidence type="ECO:0000256" key="3">
    <source>
        <dbReference type="HAMAP-Rule" id="MF_00187"/>
    </source>
</evidence>
<keyword evidence="5" id="KW-1185">Reference proteome</keyword>
<comment type="function">
    <text evidence="3">Required for formate dehydrogenase (FDH) activity. Acts as a sulfur carrier protein that transfers sulfur from IscS to the molybdenum cofactor prior to its insertion into FDH.</text>
</comment>
<dbReference type="NCBIfam" id="TIGR00129">
    <property type="entry name" value="fdhD_narQ"/>
    <property type="match status" value="1"/>
</dbReference>
<dbReference type="InterPro" id="IPR016193">
    <property type="entry name" value="Cytidine_deaminase-like"/>
</dbReference>
<keyword evidence="1 3" id="KW-0963">Cytoplasm</keyword>
<dbReference type="Proteomes" id="UP001217485">
    <property type="component" value="Unassembled WGS sequence"/>
</dbReference>
<dbReference type="PANTHER" id="PTHR30592:SF1">
    <property type="entry name" value="SULFUR CARRIER PROTEIN FDHD"/>
    <property type="match status" value="1"/>
</dbReference>
<feature type="active site" description="Cysteine persulfide intermediate" evidence="3">
    <location>
        <position position="125"/>
    </location>
</feature>
<dbReference type="RefSeq" id="WP_272096901.1">
    <property type="nucleotide sequence ID" value="NZ_JAQNDK010000002.1"/>
</dbReference>
<sequence length="294" mass="29928">MPSSTAHVSIRTITGEIASDAEDLLAVEAPLEIVVVARPRGALPMASGARAPRRLGITMRTPGNDRELAIGLLFAEGIISRAADVVDVDERSGPSGDLVRVTLGDDVAVDLGRTERALAVANASCGVCGKASIDVASCAPPAPLARSVPRIAPHVVHGLAARLRGAQPVFGRTGGLHAAALFDAGGALADLREDVGRHNAVDKLIGAALLAGRLPDPGAVLMVSGRAGFELVQKALRASIPVMVAVGAPSSLAAELAAAHGMTLVGFARDGRFNVYAGRERIEVPVVVPAEAAS</sequence>
<dbReference type="PANTHER" id="PTHR30592">
    <property type="entry name" value="FORMATE DEHYDROGENASE"/>
    <property type="match status" value="1"/>
</dbReference>
<reference evidence="4 5" key="1">
    <citation type="submission" date="2023-01" db="EMBL/GenBank/DDBJ databases">
        <title>Minimal conservation of predation-associated metabolite biosynthetic gene clusters underscores biosynthetic potential of Myxococcota including descriptions for ten novel species: Archangium lansinium sp. nov., Myxococcus landrumus sp. nov., Nannocystis bai.</title>
        <authorList>
            <person name="Ahearne A."/>
            <person name="Stevens C."/>
            <person name="Dowd S."/>
        </authorList>
    </citation>
    <scope>NUCLEOTIDE SEQUENCE [LARGE SCALE GENOMIC DNA]</scope>
    <source>
        <strain evidence="4 5">WIWO2</strain>
    </source>
</reference>
<dbReference type="Gene3D" id="3.40.140.10">
    <property type="entry name" value="Cytidine Deaminase, domain 2"/>
    <property type="match status" value="1"/>
</dbReference>
<comment type="similarity">
    <text evidence="3">Belongs to the FdhD family.</text>
</comment>
<protein>
    <recommendedName>
        <fullName evidence="3">Sulfur carrier protein FdhD</fullName>
    </recommendedName>
</protein>
<evidence type="ECO:0000256" key="2">
    <source>
        <dbReference type="ARBA" id="ARBA00023150"/>
    </source>
</evidence>
<gene>
    <name evidence="3 4" type="primary">fdhD</name>
    <name evidence="4" type="ORF">POL72_19265</name>
</gene>
<feature type="binding site" evidence="3">
    <location>
        <begin position="267"/>
        <end position="272"/>
    </location>
    <ligand>
        <name>Mo-bis(molybdopterin guanine dinucleotide)</name>
        <dbReference type="ChEBI" id="CHEBI:60539"/>
    </ligand>
</feature>
<comment type="caution">
    <text evidence="4">The sequence shown here is derived from an EMBL/GenBank/DDBJ whole genome shotgun (WGS) entry which is preliminary data.</text>
</comment>
<evidence type="ECO:0000313" key="5">
    <source>
        <dbReference type="Proteomes" id="UP001217485"/>
    </source>
</evidence>